<dbReference type="EMBL" id="BSXS01003056">
    <property type="protein sequence ID" value="GME80416.1"/>
    <property type="molecule type" value="Genomic_DNA"/>
</dbReference>
<sequence>MSQALVNRSLTTIRTELEFLLDSNVITKSLFDQITQSLPDRYTQGMPAADLKSATKSASPAPAGPSQSANPEYAEALYDYHPQQPDDLELRVGAKIIIQEKMSPSWWRGTSNGRTGVFPANYVKIVGGSNEKAAYEQQQQPQQVYFQQSAPQPMQQYQAPPPSYVAPPVAVVQSQPEPVQVEQQQGGQHGAGKVGGAAKKFGSKLGNAAIFGAGASIGSNIVNSIF</sequence>
<evidence type="ECO:0000313" key="2">
    <source>
        <dbReference type="Proteomes" id="UP001165064"/>
    </source>
</evidence>
<dbReference type="Proteomes" id="UP001165064">
    <property type="component" value="Unassembled WGS sequence"/>
</dbReference>
<reference evidence="1" key="1">
    <citation type="submission" date="2023-04" db="EMBL/GenBank/DDBJ databases">
        <title>Ambrosiozyma monospora NBRC 10751.</title>
        <authorList>
            <person name="Ichikawa N."/>
            <person name="Sato H."/>
            <person name="Tonouchi N."/>
        </authorList>
    </citation>
    <scope>NUCLEOTIDE SEQUENCE</scope>
    <source>
        <strain evidence="1">NBRC 10751</strain>
    </source>
</reference>
<name>A0ACB5T3Y1_AMBMO</name>
<protein>
    <submittedName>
        <fullName evidence="1">Unnamed protein product</fullName>
    </submittedName>
</protein>
<organism evidence="1 2">
    <name type="scientific">Ambrosiozyma monospora</name>
    <name type="common">Yeast</name>
    <name type="synonym">Endomycopsis monosporus</name>
    <dbReference type="NCBI Taxonomy" id="43982"/>
    <lineage>
        <taxon>Eukaryota</taxon>
        <taxon>Fungi</taxon>
        <taxon>Dikarya</taxon>
        <taxon>Ascomycota</taxon>
        <taxon>Saccharomycotina</taxon>
        <taxon>Pichiomycetes</taxon>
        <taxon>Pichiales</taxon>
        <taxon>Pichiaceae</taxon>
        <taxon>Ambrosiozyma</taxon>
    </lineage>
</organism>
<evidence type="ECO:0000313" key="1">
    <source>
        <dbReference type="EMBL" id="GME80416.1"/>
    </source>
</evidence>
<accession>A0ACB5T3Y1</accession>
<comment type="caution">
    <text evidence="1">The sequence shown here is derived from an EMBL/GenBank/DDBJ whole genome shotgun (WGS) entry which is preliminary data.</text>
</comment>
<proteinExistence type="predicted"/>
<keyword evidence="2" id="KW-1185">Reference proteome</keyword>
<gene>
    <name evidence="1" type="ORF">Amon02_000445300</name>
</gene>